<feature type="domain" description="Glycosyl hydrolase family 32 C-terminal" evidence="7">
    <location>
        <begin position="462"/>
        <end position="609"/>
    </location>
</feature>
<evidence type="ECO:0000259" key="6">
    <source>
        <dbReference type="Pfam" id="PF00251"/>
    </source>
</evidence>
<dbReference type="EMBL" id="LVCM01000045">
    <property type="protein sequence ID" value="KYL31215.1"/>
    <property type="molecule type" value="Genomic_DNA"/>
</dbReference>
<keyword evidence="5" id="KW-0472">Membrane</keyword>
<keyword evidence="5" id="KW-1133">Transmembrane helix</keyword>
<dbReference type="InterPro" id="IPR013320">
    <property type="entry name" value="ConA-like_dom_sf"/>
</dbReference>
<dbReference type="InterPro" id="IPR023296">
    <property type="entry name" value="Glyco_hydro_beta-prop_sf"/>
</dbReference>
<evidence type="ECO:0000259" key="7">
    <source>
        <dbReference type="Pfam" id="PF08244"/>
    </source>
</evidence>
<evidence type="ECO:0000256" key="5">
    <source>
        <dbReference type="SAM" id="Phobius"/>
    </source>
</evidence>
<comment type="caution">
    <text evidence="8">The sequence shown here is derived from an EMBL/GenBank/DDBJ whole genome shotgun (WGS) entry which is preliminary data.</text>
</comment>
<dbReference type="Proteomes" id="UP000075621">
    <property type="component" value="Unassembled WGS sequence"/>
</dbReference>
<dbReference type="SUPFAM" id="SSF75005">
    <property type="entry name" value="Arabinanase/levansucrase/invertase"/>
    <property type="match status" value="1"/>
</dbReference>
<keyword evidence="2 4" id="KW-0378">Hydrolase</keyword>
<dbReference type="PANTHER" id="PTHR42800:SF1">
    <property type="entry name" value="EXOINULINASE INUD (AFU_ORTHOLOGUE AFUA_5G00480)"/>
    <property type="match status" value="1"/>
</dbReference>
<accession>A0ABR5VMU9</accession>
<dbReference type="Gene3D" id="2.115.10.20">
    <property type="entry name" value="Glycosyl hydrolase domain, family 43"/>
    <property type="match status" value="1"/>
</dbReference>
<proteinExistence type="inferred from homology"/>
<keyword evidence="5" id="KW-0812">Transmembrane</keyword>
<dbReference type="InterPro" id="IPR013148">
    <property type="entry name" value="Glyco_hydro_32_N"/>
</dbReference>
<evidence type="ECO:0000313" key="9">
    <source>
        <dbReference type="Proteomes" id="UP000075621"/>
    </source>
</evidence>
<dbReference type="InterPro" id="IPR001362">
    <property type="entry name" value="Glyco_hydro_32"/>
</dbReference>
<feature type="domain" description="Glycosyl hydrolase family 32 N-terminal" evidence="6">
    <location>
        <begin position="148"/>
        <end position="457"/>
    </location>
</feature>
<evidence type="ECO:0000256" key="4">
    <source>
        <dbReference type="RuleBase" id="RU362110"/>
    </source>
</evidence>
<dbReference type="CDD" id="cd18622">
    <property type="entry name" value="GH32_Inu-like"/>
    <property type="match status" value="1"/>
</dbReference>
<dbReference type="PANTHER" id="PTHR42800">
    <property type="entry name" value="EXOINULINASE INUD (AFU_ORTHOLOGUE AFUA_5G00480)"/>
    <property type="match status" value="1"/>
</dbReference>
<evidence type="ECO:0000256" key="2">
    <source>
        <dbReference type="ARBA" id="ARBA00022801"/>
    </source>
</evidence>
<evidence type="ECO:0000313" key="8">
    <source>
        <dbReference type="EMBL" id="KYL31215.1"/>
    </source>
</evidence>
<comment type="similarity">
    <text evidence="1 4">Belongs to the glycosyl hydrolase 32 family.</text>
</comment>
<feature type="transmembrane region" description="Helical" evidence="5">
    <location>
        <begin position="29"/>
        <end position="49"/>
    </location>
</feature>
<evidence type="ECO:0000256" key="3">
    <source>
        <dbReference type="ARBA" id="ARBA00023295"/>
    </source>
</evidence>
<dbReference type="Pfam" id="PF00251">
    <property type="entry name" value="Glyco_hydro_32N"/>
    <property type="match status" value="1"/>
</dbReference>
<dbReference type="InterPro" id="IPR013189">
    <property type="entry name" value="Glyco_hydro_32_C"/>
</dbReference>
<name>A0ABR5VMU9_9GAMM</name>
<dbReference type="Gene3D" id="2.60.120.560">
    <property type="entry name" value="Exo-inulinase, domain 1"/>
    <property type="match status" value="1"/>
</dbReference>
<protein>
    <submittedName>
        <fullName evidence="8">Levanase</fullName>
    </submittedName>
</protein>
<evidence type="ECO:0000256" key="1">
    <source>
        <dbReference type="ARBA" id="ARBA00009902"/>
    </source>
</evidence>
<keyword evidence="3 4" id="KW-0326">Glycosidase</keyword>
<dbReference type="SMART" id="SM00640">
    <property type="entry name" value="Glyco_32"/>
    <property type="match status" value="1"/>
</dbReference>
<organism evidence="8 9">
    <name type="scientific">Pseudoalteromonas agarivorans</name>
    <dbReference type="NCBI Taxonomy" id="176102"/>
    <lineage>
        <taxon>Bacteria</taxon>
        <taxon>Pseudomonadati</taxon>
        <taxon>Pseudomonadota</taxon>
        <taxon>Gammaproteobacteria</taxon>
        <taxon>Alteromonadales</taxon>
        <taxon>Pseudoalteromonadaceae</taxon>
        <taxon>Pseudoalteromonas</taxon>
    </lineage>
</organism>
<dbReference type="SUPFAM" id="SSF49899">
    <property type="entry name" value="Concanavalin A-like lectins/glucanases"/>
    <property type="match status" value="1"/>
</dbReference>
<sequence>MYRRILFSLICTWQIKVCGFIGQPHKLSVCFFCFAAVTFEALHFFILQFFLYRPYHLSCSLSTFAQLLYFLSDFPIRRVMNNNFILISASRWSLAICMLVALFNSGGSSAVEFGSEAAISSSPLPQLTEKSSQYQRPTNWARYRPAMHLTPEKHWMNDPQRPIMIDGIWHYYYLYNADYPIGNGTEWYHATSVDLVHWQDHGVAIDKYKNGLGDIETGSAVIDINNTAGFGPGAVIAIMTQQHEGVQRQSLFVSTDGGYRFKAYQDNPIMDNPGSQHWRDPKIVWDDTRNEWLMVLAEGHKIGFYTSPDLKHWKYQSGFKRSDLGILECPDLFRMSVNGDTATTRWVLVTGANGFKKGMTTGTVYWTGEWDGEHFTADHDEPQWLDFGADFYAAVTWDDPRNNDAERLTSRYAIGWLNNWAYATKLPTDDWHGGANSVVRRIMLQSVDGKPQLVSQPINAINKLEGSTIARSNILVTEASKTTLPQPPSDAYRLRVKINADSDAKEVRFRLKGGKKHFSIVGYNLANDTVFIQRDSDAIANAMPKVYREVRKSPVQMRDGFVMLDIIVDTTSIEVFVNNGEVVLSNLVFGAPGENGLSVESIGGNTELSLFELAPLKVAPIIRSKGNTR</sequence>
<dbReference type="Pfam" id="PF08244">
    <property type="entry name" value="Glyco_hydro_32C"/>
    <property type="match status" value="1"/>
</dbReference>
<reference evidence="8 9" key="1">
    <citation type="submission" date="2016-03" db="EMBL/GenBank/DDBJ databases">
        <authorList>
            <person name="Zhang H."/>
            <person name="Liu R."/>
            <person name="Wang M."/>
            <person name="Wang H."/>
            <person name="Wang L."/>
            <person name="Song L."/>
        </authorList>
    </citation>
    <scope>NUCLEOTIDE SEQUENCE [LARGE SCALE GENOMIC DNA]</scope>
    <source>
        <strain evidence="8 9">DSM 16098</strain>
    </source>
</reference>
<gene>
    <name evidence="8" type="ORF">A2I98_03550</name>
</gene>